<feature type="signal peptide" evidence="1">
    <location>
        <begin position="1"/>
        <end position="25"/>
    </location>
</feature>
<dbReference type="PANTHER" id="PTHR35272">
    <property type="entry name" value="THIOL:DISULFIDE INTERCHANGE PROTEIN DSBC-RELATED"/>
    <property type="match status" value="1"/>
</dbReference>
<dbReference type="Pfam" id="PF13462">
    <property type="entry name" value="Thioredoxin_4"/>
    <property type="match status" value="1"/>
</dbReference>
<name>A0A221KCH9_VITFI</name>
<accession>A0A221KCH9</accession>
<dbReference type="EMBL" id="CP022423">
    <property type="protein sequence ID" value="ASM76513.1"/>
    <property type="molecule type" value="Genomic_DNA"/>
</dbReference>
<dbReference type="InterPro" id="IPR012336">
    <property type="entry name" value="Thioredoxin-like_fold"/>
</dbReference>
<evidence type="ECO:0000259" key="2">
    <source>
        <dbReference type="Pfam" id="PF13462"/>
    </source>
</evidence>
<keyword evidence="1" id="KW-0732">Signal</keyword>
<dbReference type="InterPro" id="IPR051470">
    <property type="entry name" value="Thiol:disulfide_interchange"/>
</dbReference>
<protein>
    <recommendedName>
        <fullName evidence="2">Thioredoxin-like fold domain-containing protein</fullName>
    </recommendedName>
</protein>
<dbReference type="InterPro" id="IPR036249">
    <property type="entry name" value="Thioredoxin-like_sf"/>
</dbReference>
<proteinExistence type="predicted"/>
<dbReference type="KEGG" id="vff:VITFI_CDS0734"/>
<dbReference type="Proteomes" id="UP000199729">
    <property type="component" value="Chromosome"/>
</dbReference>
<organism evidence="3 4">
    <name type="scientific">Vitreoscilla filiformis</name>
    <dbReference type="NCBI Taxonomy" id="63"/>
    <lineage>
        <taxon>Bacteria</taxon>
        <taxon>Pseudomonadati</taxon>
        <taxon>Pseudomonadota</taxon>
        <taxon>Betaproteobacteria</taxon>
        <taxon>Neisseriales</taxon>
        <taxon>Neisseriaceae</taxon>
        <taxon>Vitreoscilla</taxon>
    </lineage>
</organism>
<sequence>MMNRRQFALLSTAVAWGSLATVAQAQSTPEMKVSPEEAYKLATGGQGFTVGPMMAANTVYVFFDTTCPHCAHLWTSSAPLRTKIKMVWMPVGFLRPISTKQGATILSAADPVAAMTTHETRLMNRQGGIAVADNLSEAALAKVKTNTAIFEKIGSTSVPVVLFRNARSGTYAAHAGSAETAQLAAMFGI</sequence>
<evidence type="ECO:0000256" key="1">
    <source>
        <dbReference type="SAM" id="SignalP"/>
    </source>
</evidence>
<dbReference type="SUPFAM" id="SSF52833">
    <property type="entry name" value="Thioredoxin-like"/>
    <property type="match status" value="1"/>
</dbReference>
<evidence type="ECO:0000313" key="3">
    <source>
        <dbReference type="EMBL" id="ASM76513.1"/>
    </source>
</evidence>
<evidence type="ECO:0000313" key="4">
    <source>
        <dbReference type="Proteomes" id="UP000199729"/>
    </source>
</evidence>
<gene>
    <name evidence="3" type="ORF">VITFI_CDS0734</name>
</gene>
<keyword evidence="4" id="KW-1185">Reference proteome</keyword>
<dbReference type="Gene3D" id="3.40.30.10">
    <property type="entry name" value="Glutaredoxin"/>
    <property type="match status" value="1"/>
</dbReference>
<dbReference type="AlphaFoldDB" id="A0A221KCH9"/>
<reference evidence="3 4" key="1">
    <citation type="submission" date="2017-07" db="EMBL/GenBank/DDBJ databases">
        <title>Complete Genome Sequence of the cosmetic ferment Vitreoscilla filiformis (ATCC15551).</title>
        <authorList>
            <person name="Contreras S."/>
            <person name="Sagory-Zalkind P."/>
            <person name="Blanquart H."/>
            <person name="Iltis A."/>
            <person name="Morand S.C."/>
        </authorList>
    </citation>
    <scope>NUCLEOTIDE SEQUENCE [LARGE SCALE GENOMIC DNA]</scope>
    <source>
        <strain evidence="3 4">ATCC 15551</strain>
    </source>
</reference>
<feature type="domain" description="Thioredoxin-like fold" evidence="2">
    <location>
        <begin position="47"/>
        <end position="151"/>
    </location>
</feature>
<feature type="chain" id="PRO_5012939899" description="Thioredoxin-like fold domain-containing protein" evidence="1">
    <location>
        <begin position="26"/>
        <end position="189"/>
    </location>
</feature>
<dbReference type="PANTHER" id="PTHR35272:SF4">
    <property type="entry name" value="THIOL:DISULFIDE INTERCHANGE PROTEIN DSBG"/>
    <property type="match status" value="1"/>
</dbReference>